<comment type="caution">
    <text evidence="3">The sequence shown here is derived from an EMBL/GenBank/DDBJ whole genome shotgun (WGS) entry which is preliminary data.</text>
</comment>
<dbReference type="Proteomes" id="UP001159364">
    <property type="component" value="Linkage Group LG06"/>
</dbReference>
<feature type="domain" description="FAF" evidence="2">
    <location>
        <begin position="212"/>
        <end position="270"/>
    </location>
</feature>
<evidence type="ECO:0000256" key="1">
    <source>
        <dbReference type="ARBA" id="ARBA00008690"/>
    </source>
</evidence>
<reference evidence="3 4" key="1">
    <citation type="submission" date="2021-09" db="EMBL/GenBank/DDBJ databases">
        <title>Genomic insights and catalytic innovation underlie evolution of tropane alkaloids biosynthesis.</title>
        <authorList>
            <person name="Wang Y.-J."/>
            <person name="Tian T."/>
            <person name="Huang J.-P."/>
            <person name="Huang S.-X."/>
        </authorList>
    </citation>
    <scope>NUCLEOTIDE SEQUENCE [LARGE SCALE GENOMIC DNA]</scope>
    <source>
        <strain evidence="3">KIB-2018</strain>
        <tissue evidence="3">Leaf</tissue>
    </source>
</reference>
<proteinExistence type="inferred from homology"/>
<dbReference type="InterPro" id="IPR021410">
    <property type="entry name" value="FAF"/>
</dbReference>
<evidence type="ECO:0000313" key="4">
    <source>
        <dbReference type="Proteomes" id="UP001159364"/>
    </source>
</evidence>
<organism evidence="3 4">
    <name type="scientific">Erythroxylum novogranatense</name>
    <dbReference type="NCBI Taxonomy" id="1862640"/>
    <lineage>
        <taxon>Eukaryota</taxon>
        <taxon>Viridiplantae</taxon>
        <taxon>Streptophyta</taxon>
        <taxon>Embryophyta</taxon>
        <taxon>Tracheophyta</taxon>
        <taxon>Spermatophyta</taxon>
        <taxon>Magnoliopsida</taxon>
        <taxon>eudicotyledons</taxon>
        <taxon>Gunneridae</taxon>
        <taxon>Pentapetalae</taxon>
        <taxon>rosids</taxon>
        <taxon>fabids</taxon>
        <taxon>Malpighiales</taxon>
        <taxon>Erythroxylaceae</taxon>
        <taxon>Erythroxylum</taxon>
    </lineage>
</organism>
<dbReference type="AlphaFoldDB" id="A0AAV8T813"/>
<name>A0AAV8T813_9ROSI</name>
<gene>
    <name evidence="3" type="ORF">K2173_023050</name>
</gene>
<protein>
    <recommendedName>
        <fullName evidence="2">FAF domain-containing protein</fullName>
    </recommendedName>
</protein>
<dbReference type="PANTHER" id="PTHR33155">
    <property type="entry name" value="FANTASTIC FOUR-LIKE PROTEIN (DUF3049)"/>
    <property type="match status" value="1"/>
</dbReference>
<comment type="similarity">
    <text evidence="1">Belongs to the fantastic four family.</text>
</comment>
<sequence>MSSRCELSSSVIAVVLLCFSVLALSIFDCNLLAVAVFESFQSTSIKPNLDVTSSSCLCLLPVTLFNTALLDNIRSSLSLSLSLSITYKSFHVFVVVTDYPYQSRMLAHHPTAVSQTNTSPYKNLKLIDSVDHKNKLLDKDITFSIMSSSILASSCVSSSPPSSTLIGDYIGVESCLDLKTNYNEEVLAQQSYSHRNYVQRRNKRWLSRTNSELPPPITLLARTENLPCRMPWVLKRYYTSDGRLILREEKVRHHEYFKAHRSNGRLTLHLVPLDDDVFCNHASDGREETESYGESDSEDINVADENFVDDDGVDSEELGVTGEKISVESDDLTFTEENNYVDGEGLTFTDENNSDDDDVGSDDLTFTDEDEVVHDDQKIHPLDIENGGIGGNGKGNAVSGKCLKFVDSPITSPRCIFGIPVSALRPVHS</sequence>
<dbReference type="PANTHER" id="PTHR33155:SF17">
    <property type="entry name" value="F2E2.18-RELATED"/>
    <property type="match status" value="1"/>
</dbReference>
<dbReference type="InterPro" id="IPR046431">
    <property type="entry name" value="FAF_dom"/>
</dbReference>
<dbReference type="Pfam" id="PF11250">
    <property type="entry name" value="FAF"/>
    <property type="match status" value="1"/>
</dbReference>
<dbReference type="EMBL" id="JAIWQS010000006">
    <property type="protein sequence ID" value="KAJ8762921.1"/>
    <property type="molecule type" value="Genomic_DNA"/>
</dbReference>
<keyword evidence="4" id="KW-1185">Reference proteome</keyword>
<evidence type="ECO:0000259" key="2">
    <source>
        <dbReference type="Pfam" id="PF11250"/>
    </source>
</evidence>
<accession>A0AAV8T813</accession>
<evidence type="ECO:0000313" key="3">
    <source>
        <dbReference type="EMBL" id="KAJ8762921.1"/>
    </source>
</evidence>